<keyword evidence="1" id="KW-1133">Transmembrane helix</keyword>
<comment type="caution">
    <text evidence="2">The sequence shown here is derived from an EMBL/GenBank/DDBJ whole genome shotgun (WGS) entry which is preliminary data.</text>
</comment>
<protein>
    <submittedName>
        <fullName evidence="2">DUF5993 family protein</fullName>
    </submittedName>
</protein>
<dbReference type="Proteomes" id="UP001271263">
    <property type="component" value="Unassembled WGS sequence"/>
</dbReference>
<proteinExistence type="predicted"/>
<reference evidence="2" key="2">
    <citation type="submission" date="2022-11" db="EMBL/GenBank/DDBJ databases">
        <title>Prophages regulate Shewanella fidelis motility and biofilm formation: implications for gut colonization dynamics in Ciona robusta.</title>
        <authorList>
            <person name="Natarajan O."/>
            <person name="Gibboney S.L."/>
            <person name="Young M.N."/>
            <person name="Lim S.J."/>
            <person name="Pluta N."/>
            <person name="Atkinson C.G.F."/>
            <person name="Leigh B.A."/>
            <person name="Liberti A."/>
            <person name="Kees E."/>
            <person name="Breitbart M."/>
            <person name="Gralnick J."/>
            <person name="Dishaw L.J."/>
        </authorList>
    </citation>
    <scope>NUCLEOTIDE SEQUENCE</scope>
    <source>
        <strain evidence="2">3313</strain>
    </source>
</reference>
<keyword evidence="5" id="KW-1185">Reference proteome</keyword>
<keyword evidence="1" id="KW-0472">Membrane</keyword>
<sequence length="51" mass="5812">MMTLLFALFLVAMLFAVYNKRSLAIYSFALSLVISIFWFSHHASDTLAILL</sequence>
<dbReference type="AlphaFoldDB" id="A0AAW8NMY0"/>
<name>A0AAW8NMY0_9GAMM</name>
<gene>
    <name evidence="2" type="ORF">OS133_06285</name>
    <name evidence="3" type="ORF">OS134_10245</name>
</gene>
<feature type="transmembrane region" description="Helical" evidence="1">
    <location>
        <begin position="26"/>
        <end position="50"/>
    </location>
</feature>
<evidence type="ECO:0000256" key="1">
    <source>
        <dbReference type="SAM" id="Phobius"/>
    </source>
</evidence>
<dbReference type="InterPro" id="IPR046035">
    <property type="entry name" value="DUF5993"/>
</dbReference>
<dbReference type="Pfam" id="PF19455">
    <property type="entry name" value="DUF5993"/>
    <property type="match status" value="1"/>
</dbReference>
<evidence type="ECO:0000313" key="3">
    <source>
        <dbReference type="EMBL" id="MDW4824434.1"/>
    </source>
</evidence>
<reference evidence="3 5" key="1">
    <citation type="journal article" date="2022" name="bioRxiv">
        <title>Prophages regulate Shewanella fidelis 3313 motility and biofilm formation: implications for gut colonization dynamics in Ciona robusta.</title>
        <authorList>
            <person name="Natarajan O."/>
            <person name="Gibboney S.L."/>
            <person name="Young M.N."/>
            <person name="Lim S.J."/>
            <person name="Pluta N."/>
            <person name="Atkinson C.G."/>
            <person name="Leigh B.A."/>
            <person name="Liberti A."/>
            <person name="Kees E.D."/>
            <person name="Breitbart M."/>
            <person name="Gralnick J.A."/>
            <person name="Dishaw L.J."/>
        </authorList>
    </citation>
    <scope>NUCLEOTIDE SEQUENCE [LARGE SCALE GENOMIC DNA]</scope>
    <source>
        <strain evidence="3 5">JG4066</strain>
    </source>
</reference>
<dbReference type="RefSeq" id="WP_310654321.1">
    <property type="nucleotide sequence ID" value="NZ_JAPMLA010000003.1"/>
</dbReference>
<keyword evidence="1" id="KW-0812">Transmembrane</keyword>
<evidence type="ECO:0000313" key="2">
    <source>
        <dbReference type="EMBL" id="MDR8523293.1"/>
    </source>
</evidence>
<accession>A0AAW8NMY0</accession>
<organism evidence="2 4">
    <name type="scientific">Shewanella fidelis</name>
    <dbReference type="NCBI Taxonomy" id="173509"/>
    <lineage>
        <taxon>Bacteria</taxon>
        <taxon>Pseudomonadati</taxon>
        <taxon>Pseudomonadota</taxon>
        <taxon>Gammaproteobacteria</taxon>
        <taxon>Alteromonadales</taxon>
        <taxon>Shewanellaceae</taxon>
        <taxon>Shewanella</taxon>
    </lineage>
</organism>
<dbReference type="EMBL" id="JAPMLE010000001">
    <property type="protein sequence ID" value="MDR8523293.1"/>
    <property type="molecule type" value="Genomic_DNA"/>
</dbReference>
<dbReference type="EMBL" id="JAPMLD010000003">
    <property type="protein sequence ID" value="MDW4824434.1"/>
    <property type="molecule type" value="Genomic_DNA"/>
</dbReference>
<evidence type="ECO:0000313" key="5">
    <source>
        <dbReference type="Proteomes" id="UP001271263"/>
    </source>
</evidence>
<evidence type="ECO:0000313" key="4">
    <source>
        <dbReference type="Proteomes" id="UP001259340"/>
    </source>
</evidence>
<dbReference type="Proteomes" id="UP001259340">
    <property type="component" value="Unassembled WGS sequence"/>
</dbReference>